<keyword evidence="2" id="KW-1133">Transmembrane helix</keyword>
<feature type="compositionally biased region" description="Low complexity" evidence="1">
    <location>
        <begin position="344"/>
        <end position="378"/>
    </location>
</feature>
<dbReference type="Proteomes" id="UP000199651">
    <property type="component" value="Unassembled WGS sequence"/>
</dbReference>
<evidence type="ECO:0008006" key="5">
    <source>
        <dbReference type="Google" id="ProtNLM"/>
    </source>
</evidence>
<dbReference type="STRING" id="504798.SAMN05421871_10881"/>
<dbReference type="AlphaFoldDB" id="A0A1H0I3R7"/>
<dbReference type="EMBL" id="FNJB01000002">
    <property type="protein sequence ID" value="SDO25790.1"/>
    <property type="molecule type" value="Genomic_DNA"/>
</dbReference>
<keyword evidence="2" id="KW-0472">Membrane</keyword>
<evidence type="ECO:0000256" key="2">
    <source>
        <dbReference type="SAM" id="Phobius"/>
    </source>
</evidence>
<gene>
    <name evidence="3" type="ORF">SAMN05192558_102382</name>
</gene>
<feature type="transmembrane region" description="Helical" evidence="2">
    <location>
        <begin position="174"/>
        <end position="191"/>
    </location>
</feature>
<dbReference type="OrthoDB" id="5185521at2"/>
<feature type="transmembrane region" description="Helical" evidence="2">
    <location>
        <begin position="197"/>
        <end position="215"/>
    </location>
</feature>
<evidence type="ECO:0000256" key="1">
    <source>
        <dbReference type="SAM" id="MobiDB-lite"/>
    </source>
</evidence>
<evidence type="ECO:0000313" key="3">
    <source>
        <dbReference type="EMBL" id="SDO25790.1"/>
    </source>
</evidence>
<organism evidence="3 4">
    <name type="scientific">Actinokineospora alba</name>
    <dbReference type="NCBI Taxonomy" id="504798"/>
    <lineage>
        <taxon>Bacteria</taxon>
        <taxon>Bacillati</taxon>
        <taxon>Actinomycetota</taxon>
        <taxon>Actinomycetes</taxon>
        <taxon>Pseudonocardiales</taxon>
        <taxon>Pseudonocardiaceae</taxon>
        <taxon>Actinokineospora</taxon>
    </lineage>
</organism>
<accession>A0A1H0I3R7</accession>
<dbReference type="RefSeq" id="WP_091370904.1">
    <property type="nucleotide sequence ID" value="NZ_FNDV01000008.1"/>
</dbReference>
<dbReference type="Pfam" id="PF22564">
    <property type="entry name" value="HAAS"/>
    <property type="match status" value="1"/>
</dbReference>
<reference evidence="4" key="1">
    <citation type="submission" date="2016-10" db="EMBL/GenBank/DDBJ databases">
        <authorList>
            <person name="Varghese N."/>
            <person name="Submissions S."/>
        </authorList>
    </citation>
    <scope>NUCLEOTIDE SEQUENCE [LARGE SCALE GENOMIC DNA]</scope>
    <source>
        <strain evidence="4">IBRC-M 10655</strain>
    </source>
</reference>
<keyword evidence="4" id="KW-1185">Reference proteome</keyword>
<feature type="transmembrane region" description="Helical" evidence="2">
    <location>
        <begin position="115"/>
        <end position="134"/>
    </location>
</feature>
<protein>
    <recommendedName>
        <fullName evidence="5">Proline-rich protein</fullName>
    </recommendedName>
</protein>
<feature type="transmembrane region" description="Helical" evidence="2">
    <location>
        <begin position="222"/>
        <end position="244"/>
    </location>
</feature>
<proteinExistence type="predicted"/>
<feature type="region of interest" description="Disordered" evidence="1">
    <location>
        <begin position="344"/>
        <end position="384"/>
    </location>
</feature>
<feature type="transmembrane region" description="Helical" evidence="2">
    <location>
        <begin position="88"/>
        <end position="109"/>
    </location>
</feature>
<name>A0A1H0I3R7_9PSEU</name>
<sequence length="384" mass="40874">MNSDTRLELDEYLARVRKALADLPADELTELMEDVEPHVTEVFGEDGSPVERLGTPEDYAAELRATGGYPPPPSRTVPVVPRKLAGRFALWALAITTLVALIVGIAGVGERSESPLVAVLLFLPLFAAAAWLIFTGRVRRSDIEELREYRWSVRTGMNLLQPAAVEYLRSLRPAWTVLRFVVLALAFLAVISRAPVFAVAILVAAGVLLWTAGRVKTDRRLLAVTVPGNAFVVGCGIALAVAAASNNGSGGPTYYGGYSGNGLYYNGSPLSNVYAVGADGKAIEEFYLYDEDGRPITVYHPSCGEHTDNRNRFPLPRIVYTNGICDERTGLPFVPLPPSASMIPSTSATVTAPPSTTATSVPPSTGPSTPAKAPVTTPAVPPTG</sequence>
<keyword evidence="2" id="KW-0812">Transmembrane</keyword>
<evidence type="ECO:0000313" key="4">
    <source>
        <dbReference type="Proteomes" id="UP000199651"/>
    </source>
</evidence>